<evidence type="ECO:0000256" key="2">
    <source>
        <dbReference type="ARBA" id="ARBA00006100"/>
    </source>
</evidence>
<evidence type="ECO:0000256" key="10">
    <source>
        <dbReference type="RuleBase" id="RU364116"/>
    </source>
</evidence>
<keyword evidence="8 10" id="KW-0411">Iron-sulfur</keyword>
<accession>A0Y9U8</accession>
<dbReference type="SFLD" id="SFLDF00288">
    <property type="entry name" value="HemN-like__clustered_with_nucl"/>
    <property type="match status" value="1"/>
</dbReference>
<proteinExistence type="inferred from homology"/>
<keyword evidence="5 10" id="KW-0949">S-adenosyl-L-methionine</keyword>
<keyword evidence="7 10" id="KW-0408">Iron</keyword>
<comment type="similarity">
    <text evidence="2">Belongs to the anaerobic coproporphyrinogen-III oxidase family. HemW subfamily.</text>
</comment>
<dbReference type="InterPro" id="IPR007197">
    <property type="entry name" value="rSAM"/>
</dbReference>
<reference evidence="12 13" key="1">
    <citation type="journal article" date="2010" name="J. Bacteriol.">
        <title>Genome sequence of the oligotrophic marine Gammaproteobacterium HTCC2143, isolated from the Oregon Coast.</title>
        <authorList>
            <person name="Oh H.M."/>
            <person name="Kang I."/>
            <person name="Ferriera S."/>
            <person name="Giovannoni S.J."/>
            <person name="Cho J.C."/>
        </authorList>
    </citation>
    <scope>NUCLEOTIDE SEQUENCE [LARGE SCALE GENOMIC DNA]</scope>
    <source>
        <strain evidence="12 13">HTCC2143</strain>
    </source>
</reference>
<keyword evidence="9 10" id="KW-0143">Chaperone</keyword>
<evidence type="ECO:0000256" key="6">
    <source>
        <dbReference type="ARBA" id="ARBA00022723"/>
    </source>
</evidence>
<gene>
    <name evidence="12" type="ORF">GP2143_16641</name>
</gene>
<evidence type="ECO:0000313" key="13">
    <source>
        <dbReference type="Proteomes" id="UP000004931"/>
    </source>
</evidence>
<comment type="subcellular location">
    <subcellularLocation>
        <location evidence="10">Cytoplasm</location>
    </subcellularLocation>
</comment>
<dbReference type="SUPFAM" id="SSF102114">
    <property type="entry name" value="Radical SAM enzymes"/>
    <property type="match status" value="1"/>
</dbReference>
<evidence type="ECO:0000256" key="7">
    <source>
        <dbReference type="ARBA" id="ARBA00023004"/>
    </source>
</evidence>
<dbReference type="InterPro" id="IPR013785">
    <property type="entry name" value="Aldolase_TIM"/>
</dbReference>
<keyword evidence="6 10" id="KW-0479">Metal-binding</keyword>
<dbReference type="InterPro" id="IPR058240">
    <property type="entry name" value="rSAM_sf"/>
</dbReference>
<name>A0Y9U8_9GAMM</name>
<dbReference type="GO" id="GO:0046872">
    <property type="term" value="F:metal ion binding"/>
    <property type="evidence" value="ECO:0007669"/>
    <property type="project" value="UniProtKB-UniRule"/>
</dbReference>
<dbReference type="InterPro" id="IPR010723">
    <property type="entry name" value="HemN_C"/>
</dbReference>
<dbReference type="SFLD" id="SFLDF00562">
    <property type="entry name" value="HemN-like__clustered_with_heat"/>
    <property type="match status" value="1"/>
</dbReference>
<feature type="domain" description="Radical SAM core" evidence="11">
    <location>
        <begin position="7"/>
        <end position="242"/>
    </location>
</feature>
<keyword evidence="10" id="KW-0004">4Fe-4S</keyword>
<dbReference type="SFLD" id="SFLDS00029">
    <property type="entry name" value="Radical_SAM"/>
    <property type="match status" value="1"/>
</dbReference>
<organism evidence="12 13">
    <name type="scientific">marine gamma proteobacterium HTCC2143</name>
    <dbReference type="NCBI Taxonomy" id="247633"/>
    <lineage>
        <taxon>Bacteria</taxon>
        <taxon>Pseudomonadati</taxon>
        <taxon>Pseudomonadota</taxon>
        <taxon>Gammaproteobacteria</taxon>
        <taxon>Cellvibrionales</taxon>
        <taxon>Spongiibacteraceae</taxon>
        <taxon>BD1-7 clade</taxon>
    </lineage>
</organism>
<dbReference type="InterPro" id="IPR004559">
    <property type="entry name" value="HemW-like"/>
</dbReference>
<evidence type="ECO:0000256" key="9">
    <source>
        <dbReference type="ARBA" id="ARBA00023186"/>
    </source>
</evidence>
<dbReference type="Pfam" id="PF06969">
    <property type="entry name" value="HemN_C"/>
    <property type="match status" value="1"/>
</dbReference>
<dbReference type="InterPro" id="IPR006638">
    <property type="entry name" value="Elp3/MiaA/NifB-like_rSAM"/>
</dbReference>
<comment type="function">
    <text evidence="10">Probably acts as a heme chaperone, transferring heme to an unknown acceptor. Binds one molecule of heme per monomer, possibly covalently. Binds 1 [4Fe-4S] cluster. The cluster is coordinated with 3 cysteines and an exchangeable S-adenosyl-L-methionine.</text>
</comment>
<dbReference type="SMART" id="SM00729">
    <property type="entry name" value="Elp3"/>
    <property type="match status" value="1"/>
</dbReference>
<keyword evidence="10" id="KW-0963">Cytoplasm</keyword>
<evidence type="ECO:0000256" key="1">
    <source>
        <dbReference type="ARBA" id="ARBA00001966"/>
    </source>
</evidence>
<dbReference type="SFLD" id="SFLDG01065">
    <property type="entry name" value="anaerobic_coproporphyrinogen-I"/>
    <property type="match status" value="1"/>
</dbReference>
<dbReference type="PANTHER" id="PTHR13932:SF5">
    <property type="entry name" value="RADICAL S-ADENOSYL METHIONINE DOMAIN-CONTAINING PROTEIN 1, MITOCHONDRIAL"/>
    <property type="match status" value="1"/>
</dbReference>
<dbReference type="eggNOG" id="COG0635">
    <property type="taxonomic scope" value="Bacteria"/>
</dbReference>
<comment type="cofactor">
    <cofactor evidence="1">
        <name>[4Fe-4S] cluster</name>
        <dbReference type="ChEBI" id="CHEBI:49883"/>
    </cofactor>
</comment>
<dbReference type="CDD" id="cd01335">
    <property type="entry name" value="Radical_SAM"/>
    <property type="match status" value="1"/>
</dbReference>
<dbReference type="GO" id="GO:0004109">
    <property type="term" value="F:coproporphyrinogen oxidase activity"/>
    <property type="evidence" value="ECO:0007669"/>
    <property type="project" value="InterPro"/>
</dbReference>
<dbReference type="Gene3D" id="3.20.20.70">
    <property type="entry name" value="Aldolase class I"/>
    <property type="match status" value="1"/>
</dbReference>
<dbReference type="GO" id="GO:0051539">
    <property type="term" value="F:4 iron, 4 sulfur cluster binding"/>
    <property type="evidence" value="ECO:0007669"/>
    <property type="project" value="UniProtKB-UniRule"/>
</dbReference>
<protein>
    <recommendedName>
        <fullName evidence="3 10">Heme chaperone HemW</fullName>
    </recommendedName>
</protein>
<evidence type="ECO:0000256" key="4">
    <source>
        <dbReference type="ARBA" id="ARBA00022617"/>
    </source>
</evidence>
<dbReference type="SFLD" id="SFLDG01082">
    <property type="entry name" value="B12-binding_domain_containing"/>
    <property type="match status" value="1"/>
</dbReference>
<evidence type="ECO:0000256" key="3">
    <source>
        <dbReference type="ARBA" id="ARBA00017228"/>
    </source>
</evidence>
<dbReference type="PROSITE" id="PS51918">
    <property type="entry name" value="RADICAL_SAM"/>
    <property type="match status" value="1"/>
</dbReference>
<evidence type="ECO:0000256" key="8">
    <source>
        <dbReference type="ARBA" id="ARBA00023014"/>
    </source>
</evidence>
<dbReference type="Proteomes" id="UP000004931">
    <property type="component" value="Unassembled WGS sequence"/>
</dbReference>
<dbReference type="GO" id="GO:0005737">
    <property type="term" value="C:cytoplasm"/>
    <property type="evidence" value="ECO:0007669"/>
    <property type="project" value="UniProtKB-SubCell"/>
</dbReference>
<sequence>MSITPNISKLPPLSLYIHIPWCVRKCPYCDFNSHTTSVIPESLYIDVLIEDLTQELANVQGRSLHSIFFGGGTPSLFSAAGIARILTEVERRISFCRDIEITLEANPGSAEQHKFSGYSAAGVNRLSIGVQSFNPVHLSSLGRIHSNTEAIAAADAARRAGISNFNIDLMHGLPDQTQPEGLADIQQAIDLEPTHISWYQLTIEPNTVFYNSPPTLPSDDQLADIQDAGDEMLGNAAFSQYEISAYSRDNQFSKHNTNYWLFGDYIGIGAGAHGKITDICSQQIVRRWKTRSPKDYLSSDTGLIAGDRQLIAAELPLEFLMNGLRLNDGFETDLFTARTGLAWESMQPKLDQLIQRKLLKHQSGNLRATAAGKRFLNTILEEF</sequence>
<keyword evidence="4 10" id="KW-0349">Heme</keyword>
<dbReference type="STRING" id="247633.GP2143_16641"/>
<dbReference type="AlphaFoldDB" id="A0Y9U8"/>
<evidence type="ECO:0000313" key="12">
    <source>
        <dbReference type="EMBL" id="EAW32902.1"/>
    </source>
</evidence>
<dbReference type="PANTHER" id="PTHR13932">
    <property type="entry name" value="COPROPORPHYRINIGEN III OXIDASE"/>
    <property type="match status" value="1"/>
</dbReference>
<dbReference type="Pfam" id="PF04055">
    <property type="entry name" value="Radical_SAM"/>
    <property type="match status" value="1"/>
</dbReference>
<dbReference type="NCBIfam" id="TIGR00539">
    <property type="entry name" value="hemN_rel"/>
    <property type="match status" value="1"/>
</dbReference>
<dbReference type="EMBL" id="AAVT01000001">
    <property type="protein sequence ID" value="EAW32902.1"/>
    <property type="molecule type" value="Genomic_DNA"/>
</dbReference>
<evidence type="ECO:0000259" key="11">
    <source>
        <dbReference type="PROSITE" id="PS51918"/>
    </source>
</evidence>
<comment type="caution">
    <text evidence="12">The sequence shown here is derived from an EMBL/GenBank/DDBJ whole genome shotgun (WGS) entry which is preliminary data.</text>
</comment>
<dbReference type="InterPro" id="IPR034505">
    <property type="entry name" value="Coproporphyrinogen-III_oxidase"/>
</dbReference>
<evidence type="ECO:0000256" key="5">
    <source>
        <dbReference type="ARBA" id="ARBA00022691"/>
    </source>
</evidence>
<keyword evidence="13" id="KW-1185">Reference proteome</keyword>
<dbReference type="GO" id="GO:0006779">
    <property type="term" value="P:porphyrin-containing compound biosynthetic process"/>
    <property type="evidence" value="ECO:0007669"/>
    <property type="project" value="InterPro"/>
</dbReference>